<evidence type="ECO:0000256" key="1">
    <source>
        <dbReference type="ARBA" id="ARBA00004175"/>
    </source>
</evidence>
<evidence type="ECO:0000256" key="3">
    <source>
        <dbReference type="ARBA" id="ARBA00022483"/>
    </source>
</evidence>
<dbReference type="GO" id="GO:0006887">
    <property type="term" value="P:exocytosis"/>
    <property type="evidence" value="ECO:0007669"/>
    <property type="project" value="UniProtKB-KW"/>
</dbReference>
<evidence type="ECO:0000256" key="11">
    <source>
        <dbReference type="ARBA" id="ARBA00023298"/>
    </source>
</evidence>
<dbReference type="GO" id="GO:0005634">
    <property type="term" value="C:nucleus"/>
    <property type="evidence" value="ECO:0007669"/>
    <property type="project" value="TreeGrafter"/>
</dbReference>
<evidence type="ECO:0000313" key="14">
    <source>
        <dbReference type="Proteomes" id="UP001497382"/>
    </source>
</evidence>
<keyword evidence="3" id="KW-0268">Exocytosis</keyword>
<evidence type="ECO:0000256" key="4">
    <source>
        <dbReference type="ARBA" id="ARBA00022525"/>
    </source>
</evidence>
<keyword evidence="11" id="KW-0472">Membrane</keyword>
<accession>A0AAV2ABN5</accession>
<evidence type="ECO:0000256" key="12">
    <source>
        <dbReference type="PROSITE-ProRule" id="PRU00023"/>
    </source>
</evidence>
<name>A0AAV2ABN5_9ARAC</name>
<comment type="caution">
    <text evidence="13">The sequence shown here is derived from an EMBL/GenBank/DDBJ whole genome shotgun (WGS) entry which is preliminary data.</text>
</comment>
<organism evidence="13 14">
    <name type="scientific">Larinioides sclopetarius</name>
    <dbReference type="NCBI Taxonomy" id="280406"/>
    <lineage>
        <taxon>Eukaryota</taxon>
        <taxon>Metazoa</taxon>
        <taxon>Ecdysozoa</taxon>
        <taxon>Arthropoda</taxon>
        <taxon>Chelicerata</taxon>
        <taxon>Arachnida</taxon>
        <taxon>Araneae</taxon>
        <taxon>Araneomorphae</taxon>
        <taxon>Entelegynae</taxon>
        <taxon>Araneoidea</taxon>
        <taxon>Araneidae</taxon>
        <taxon>Larinioides</taxon>
    </lineage>
</organism>
<keyword evidence="8" id="KW-0677">Repeat</keyword>
<dbReference type="PANTHER" id="PTHR24193:SF121">
    <property type="entry name" value="ADA2A-CONTAINING COMPLEX COMPONENT 3, ISOFORM D"/>
    <property type="match status" value="1"/>
</dbReference>
<comment type="subcellular location">
    <subcellularLocation>
        <location evidence="2">Secreted</location>
    </subcellularLocation>
    <subcellularLocation>
        <location evidence="1">Target cell membrane</location>
    </subcellularLocation>
</comment>
<dbReference type="InterPro" id="IPR050663">
    <property type="entry name" value="Ankyrin-SOCS_Box"/>
</dbReference>
<dbReference type="SUPFAM" id="SSF48403">
    <property type="entry name" value="Ankyrin repeat"/>
    <property type="match status" value="1"/>
</dbReference>
<evidence type="ECO:0000256" key="9">
    <source>
        <dbReference type="ARBA" id="ARBA00023028"/>
    </source>
</evidence>
<keyword evidence="6" id="KW-0800">Toxin</keyword>
<gene>
    <name evidence="13" type="ORF">LARSCL_LOCUS11188</name>
</gene>
<evidence type="ECO:0000256" key="5">
    <source>
        <dbReference type="ARBA" id="ARBA00022537"/>
    </source>
</evidence>
<dbReference type="PANTHER" id="PTHR24193">
    <property type="entry name" value="ANKYRIN REPEAT PROTEIN"/>
    <property type="match status" value="1"/>
</dbReference>
<keyword evidence="11" id="KW-1053">Target membrane</keyword>
<feature type="repeat" description="ANK" evidence="12">
    <location>
        <begin position="25"/>
        <end position="58"/>
    </location>
</feature>
<dbReference type="PROSITE" id="PS50088">
    <property type="entry name" value="ANK_REPEAT"/>
    <property type="match status" value="3"/>
</dbReference>
<dbReference type="GO" id="GO:0090729">
    <property type="term" value="F:toxin activity"/>
    <property type="evidence" value="ECO:0007669"/>
    <property type="project" value="UniProtKB-KW"/>
</dbReference>
<keyword evidence="7" id="KW-0528">Neurotoxin</keyword>
<feature type="repeat" description="ANK" evidence="12">
    <location>
        <begin position="145"/>
        <end position="177"/>
    </location>
</feature>
<dbReference type="Pfam" id="PF12796">
    <property type="entry name" value="Ank_2"/>
    <property type="match status" value="1"/>
</dbReference>
<evidence type="ECO:0000256" key="7">
    <source>
        <dbReference type="ARBA" id="ARBA00022699"/>
    </source>
</evidence>
<evidence type="ECO:0000313" key="13">
    <source>
        <dbReference type="EMBL" id="CAL1280784.1"/>
    </source>
</evidence>
<evidence type="ECO:0000256" key="10">
    <source>
        <dbReference type="ARBA" id="ARBA00023043"/>
    </source>
</evidence>
<dbReference type="InterPro" id="IPR036770">
    <property type="entry name" value="Ankyrin_rpt-contain_sf"/>
</dbReference>
<dbReference type="AlphaFoldDB" id="A0AAV2ABN5"/>
<dbReference type="Pfam" id="PF00023">
    <property type="entry name" value="Ank"/>
    <property type="match status" value="2"/>
</dbReference>
<dbReference type="InterPro" id="IPR002110">
    <property type="entry name" value="Ankyrin_rpt"/>
</dbReference>
<evidence type="ECO:0000256" key="8">
    <source>
        <dbReference type="ARBA" id="ARBA00022737"/>
    </source>
</evidence>
<dbReference type="SMART" id="SM00248">
    <property type="entry name" value="ANK"/>
    <property type="match status" value="5"/>
</dbReference>
<sequence length="398" mass="45282">MIIADLEQVGELVSKIKDPNHQGVFGNTLLHVVIEFENSFELVQKLINAGADVNITNFFGITPLHCAVIYRNRSAFNALIQSGALINSKNFGGNTALHYSISNCMLPILHQNRSKMVYHHHFPDEWIIRKLLQYESLDINARNNRGETPLMWAVACKQLNAVKDLLGKSANVNICDCLKRTPLHVASSDLEPNLDIIFELLVHGACIHCFDNNGDTAADIIVQQLLNHQSNEFVEIFAKVIALMQEINGFTVPKLEVNFHLLLLLKKCNDEIQRMKNDVVAENLSLFQFFYKRLNEKGIGNDVYKTVIETLVSGDYLMYRDIILKRIPKCEFCRILVQLIFSKKYFRGVEKGSCLNLFSNLIIVDCLSEYLSNRDIFNIIVALFSEDNAGYIYKAEFS</sequence>
<feature type="repeat" description="ANK" evidence="12">
    <location>
        <begin position="59"/>
        <end position="91"/>
    </location>
</feature>
<keyword evidence="14" id="KW-1185">Reference proteome</keyword>
<dbReference type="GO" id="GO:0044218">
    <property type="term" value="C:other organism cell membrane"/>
    <property type="evidence" value="ECO:0007669"/>
    <property type="project" value="UniProtKB-KW"/>
</dbReference>
<dbReference type="GO" id="GO:0045944">
    <property type="term" value="P:positive regulation of transcription by RNA polymerase II"/>
    <property type="evidence" value="ECO:0007669"/>
    <property type="project" value="TreeGrafter"/>
</dbReference>
<protein>
    <submittedName>
        <fullName evidence="13">Uncharacterized protein</fullName>
    </submittedName>
</protein>
<proteinExistence type="predicted"/>
<reference evidence="13 14" key="1">
    <citation type="submission" date="2024-04" db="EMBL/GenBank/DDBJ databases">
        <authorList>
            <person name="Rising A."/>
            <person name="Reimegard J."/>
            <person name="Sonavane S."/>
            <person name="Akerstrom W."/>
            <person name="Nylinder S."/>
            <person name="Hedman E."/>
            <person name="Kallberg Y."/>
        </authorList>
    </citation>
    <scope>NUCLEOTIDE SEQUENCE [LARGE SCALE GENOMIC DNA]</scope>
</reference>
<dbReference type="GO" id="GO:0044231">
    <property type="term" value="C:host cell presynaptic membrane"/>
    <property type="evidence" value="ECO:0007669"/>
    <property type="project" value="UniProtKB-KW"/>
</dbReference>
<evidence type="ECO:0000256" key="6">
    <source>
        <dbReference type="ARBA" id="ARBA00022656"/>
    </source>
</evidence>
<dbReference type="Gene3D" id="1.25.40.20">
    <property type="entry name" value="Ankyrin repeat-containing domain"/>
    <property type="match status" value="2"/>
</dbReference>
<dbReference type="GO" id="GO:0005576">
    <property type="term" value="C:extracellular region"/>
    <property type="evidence" value="ECO:0007669"/>
    <property type="project" value="UniProtKB-SubCell"/>
</dbReference>
<dbReference type="Proteomes" id="UP001497382">
    <property type="component" value="Unassembled WGS sequence"/>
</dbReference>
<keyword evidence="5" id="KW-1052">Target cell membrane</keyword>
<dbReference type="PROSITE" id="PS50297">
    <property type="entry name" value="ANK_REP_REGION"/>
    <property type="match status" value="3"/>
</dbReference>
<evidence type="ECO:0000256" key="2">
    <source>
        <dbReference type="ARBA" id="ARBA00004613"/>
    </source>
</evidence>
<keyword evidence="10 12" id="KW-0040">ANK repeat</keyword>
<keyword evidence="4" id="KW-0964">Secreted</keyword>
<keyword evidence="9" id="KW-0638">Presynaptic neurotoxin</keyword>
<dbReference type="EMBL" id="CAXIEN010000136">
    <property type="protein sequence ID" value="CAL1280784.1"/>
    <property type="molecule type" value="Genomic_DNA"/>
</dbReference>
<dbReference type="GO" id="GO:0000976">
    <property type="term" value="F:transcription cis-regulatory region binding"/>
    <property type="evidence" value="ECO:0007669"/>
    <property type="project" value="TreeGrafter"/>
</dbReference>